<reference evidence="1" key="2">
    <citation type="submission" date="2020-11" db="EMBL/GenBank/DDBJ databases">
        <authorList>
            <person name="McCartney M.A."/>
            <person name="Auch B."/>
            <person name="Kono T."/>
            <person name="Mallez S."/>
            <person name="Becker A."/>
            <person name="Gohl D.M."/>
            <person name="Silverstein K.A.T."/>
            <person name="Koren S."/>
            <person name="Bechman K.B."/>
            <person name="Herman A."/>
            <person name="Abrahante J.E."/>
            <person name="Garbe J."/>
        </authorList>
    </citation>
    <scope>NUCLEOTIDE SEQUENCE</scope>
    <source>
        <strain evidence="1">Duluth1</strain>
        <tissue evidence="1">Whole animal</tissue>
    </source>
</reference>
<evidence type="ECO:0000313" key="2">
    <source>
        <dbReference type="Proteomes" id="UP000828390"/>
    </source>
</evidence>
<keyword evidence="2" id="KW-1185">Reference proteome</keyword>
<evidence type="ECO:0000313" key="1">
    <source>
        <dbReference type="EMBL" id="KAH3733886.1"/>
    </source>
</evidence>
<dbReference type="Proteomes" id="UP000828390">
    <property type="component" value="Unassembled WGS sequence"/>
</dbReference>
<accession>A0A9D4HWR8</accession>
<sequence>MCIAGLVDFLTPSQTVSGSPAGAQLVLAPSQTVYESLACASPVCETVLAPSQTVWGSYAGASPV</sequence>
<proteinExistence type="predicted"/>
<gene>
    <name evidence="1" type="ORF">DPMN_040325</name>
</gene>
<protein>
    <submittedName>
        <fullName evidence="1">Uncharacterized protein</fullName>
    </submittedName>
</protein>
<comment type="caution">
    <text evidence="1">The sequence shown here is derived from an EMBL/GenBank/DDBJ whole genome shotgun (WGS) entry which is preliminary data.</text>
</comment>
<reference evidence="1" key="1">
    <citation type="journal article" date="2019" name="bioRxiv">
        <title>The Genome of the Zebra Mussel, Dreissena polymorpha: A Resource for Invasive Species Research.</title>
        <authorList>
            <person name="McCartney M.A."/>
            <person name="Auch B."/>
            <person name="Kono T."/>
            <person name="Mallez S."/>
            <person name="Zhang Y."/>
            <person name="Obille A."/>
            <person name="Becker A."/>
            <person name="Abrahante J.E."/>
            <person name="Garbe J."/>
            <person name="Badalamenti J.P."/>
            <person name="Herman A."/>
            <person name="Mangelson H."/>
            <person name="Liachko I."/>
            <person name="Sullivan S."/>
            <person name="Sone E.D."/>
            <person name="Koren S."/>
            <person name="Silverstein K.A.T."/>
            <person name="Beckman K.B."/>
            <person name="Gohl D.M."/>
        </authorList>
    </citation>
    <scope>NUCLEOTIDE SEQUENCE</scope>
    <source>
        <strain evidence="1">Duluth1</strain>
        <tissue evidence="1">Whole animal</tissue>
    </source>
</reference>
<dbReference type="AlphaFoldDB" id="A0A9D4HWR8"/>
<name>A0A9D4HWR8_DREPO</name>
<organism evidence="1 2">
    <name type="scientific">Dreissena polymorpha</name>
    <name type="common">Zebra mussel</name>
    <name type="synonym">Mytilus polymorpha</name>
    <dbReference type="NCBI Taxonomy" id="45954"/>
    <lineage>
        <taxon>Eukaryota</taxon>
        <taxon>Metazoa</taxon>
        <taxon>Spiralia</taxon>
        <taxon>Lophotrochozoa</taxon>
        <taxon>Mollusca</taxon>
        <taxon>Bivalvia</taxon>
        <taxon>Autobranchia</taxon>
        <taxon>Heteroconchia</taxon>
        <taxon>Euheterodonta</taxon>
        <taxon>Imparidentia</taxon>
        <taxon>Neoheterodontei</taxon>
        <taxon>Myida</taxon>
        <taxon>Dreissenoidea</taxon>
        <taxon>Dreissenidae</taxon>
        <taxon>Dreissena</taxon>
    </lineage>
</organism>
<dbReference type="EMBL" id="JAIWYP010000011">
    <property type="protein sequence ID" value="KAH3733886.1"/>
    <property type="molecule type" value="Genomic_DNA"/>
</dbReference>